<dbReference type="SUPFAM" id="SSF52540">
    <property type="entry name" value="P-loop containing nucleoside triphosphate hydrolases"/>
    <property type="match status" value="1"/>
</dbReference>
<dbReference type="EMBL" id="JADFFL010000004">
    <property type="protein sequence ID" value="MBE9662674.1"/>
    <property type="molecule type" value="Genomic_DNA"/>
</dbReference>
<dbReference type="InterPro" id="IPR017026">
    <property type="entry name" value="ImuA"/>
</dbReference>
<comment type="caution">
    <text evidence="1">The sequence shown here is derived from an EMBL/GenBank/DDBJ whole genome shotgun (WGS) entry which is preliminary data.</text>
</comment>
<proteinExistence type="predicted"/>
<accession>A0A929PX03</accession>
<dbReference type="AlphaFoldDB" id="A0A929PX03"/>
<organism evidence="1 2">
    <name type="scientific">Mucilaginibacter myungsuensis</name>
    <dbReference type="NCBI Taxonomy" id="649104"/>
    <lineage>
        <taxon>Bacteria</taxon>
        <taxon>Pseudomonadati</taxon>
        <taxon>Bacteroidota</taxon>
        <taxon>Sphingobacteriia</taxon>
        <taxon>Sphingobacteriales</taxon>
        <taxon>Sphingobacteriaceae</taxon>
        <taxon>Mucilaginibacter</taxon>
    </lineage>
</organism>
<dbReference type="Gene3D" id="3.40.50.300">
    <property type="entry name" value="P-loop containing nucleotide triphosphate hydrolases"/>
    <property type="match status" value="1"/>
</dbReference>
<evidence type="ECO:0000313" key="2">
    <source>
        <dbReference type="Proteomes" id="UP000622475"/>
    </source>
</evidence>
<keyword evidence="2" id="KW-1185">Reference proteome</keyword>
<protein>
    <submittedName>
        <fullName evidence="1">Error-prone repair protein ImuA</fullName>
    </submittedName>
</protein>
<reference evidence="1" key="1">
    <citation type="submission" date="2020-10" db="EMBL/GenBank/DDBJ databases">
        <title>Mucilaginibacter mali sp. nov., isolated from rhizosphere soil of apple orchard.</title>
        <authorList>
            <person name="Lee J.-S."/>
            <person name="Kim H.S."/>
            <person name="Kim J.-S."/>
        </authorList>
    </citation>
    <scope>NUCLEOTIDE SEQUENCE</scope>
    <source>
        <strain evidence="1">KCTC 22746</strain>
    </source>
</reference>
<dbReference type="InterPro" id="IPR027417">
    <property type="entry name" value="P-loop_NTPase"/>
</dbReference>
<gene>
    <name evidence="1" type="ORF">IRJ16_12345</name>
</gene>
<dbReference type="Proteomes" id="UP000622475">
    <property type="component" value="Unassembled WGS sequence"/>
</dbReference>
<dbReference type="PIRSF" id="PIRSF034285">
    <property type="entry name" value="UCP034285"/>
    <property type="match status" value="1"/>
</dbReference>
<evidence type="ECO:0000313" key="1">
    <source>
        <dbReference type="EMBL" id="MBE9662674.1"/>
    </source>
</evidence>
<name>A0A929PX03_9SPHI</name>
<dbReference type="RefSeq" id="WP_194111886.1">
    <property type="nucleotide sequence ID" value="NZ_JADFFL010000004.1"/>
</dbReference>
<sequence length="244" mass="26687">MPDSKKDIIARLQQNILRWEGFVPPPASEAKGIGLGPLEAAFPNGVFPTGAMHEMLCPTLEGTAATGGLLGGILSSLMQKGGTCLWIGSGRKLFPHGMTAFNIEPHRIVFVDLPREKDILWATEEALKCEGLAAVVAEVKDISFALSRRLQLAVEHSKITGFLLRSDMRKLSTTTCVARWQVTSVPSQLPQGMPGVGHPRWQAELLRVRNGTPGSWEIEWVDGKFVTVEEQMAKVVYMETRIAG</sequence>